<dbReference type="InterPro" id="IPR056572">
    <property type="entry name" value="Zn_ribbon_PaaD"/>
</dbReference>
<dbReference type="InterPro" id="IPR002744">
    <property type="entry name" value="MIP18-like"/>
</dbReference>
<feature type="domain" description="PaaD zinc beta ribbon" evidence="3">
    <location>
        <begin position="401"/>
        <end position="443"/>
    </location>
</feature>
<dbReference type="Pfam" id="PF23451">
    <property type="entry name" value="Zn_ribbon_PaaD"/>
    <property type="match status" value="1"/>
</dbReference>
<feature type="region of interest" description="Disordered" evidence="1">
    <location>
        <begin position="203"/>
        <end position="255"/>
    </location>
</feature>
<dbReference type="PANTHER" id="PTHR42831">
    <property type="entry name" value="FE-S PROTEIN MATURATION AUXILIARY FACTOR YITW"/>
    <property type="match status" value="1"/>
</dbReference>
<proteinExistence type="predicted"/>
<dbReference type="OrthoDB" id="4174266at2"/>
<name>A0A5M7C260_SACHI</name>
<feature type="domain" description="MIP18 family-like" evidence="2">
    <location>
        <begin position="302"/>
        <end position="366"/>
    </location>
</feature>
<dbReference type="SUPFAM" id="SSF117916">
    <property type="entry name" value="Fe-S cluster assembly (FSCA) domain-like"/>
    <property type="match status" value="1"/>
</dbReference>
<feature type="compositionally biased region" description="Basic and acidic residues" evidence="1">
    <location>
        <begin position="31"/>
        <end position="41"/>
    </location>
</feature>
<dbReference type="InterPro" id="IPR034904">
    <property type="entry name" value="FSCA_dom_sf"/>
</dbReference>
<dbReference type="PANTHER" id="PTHR42831:SF3">
    <property type="entry name" value="1,2-PHENYLACETYL-COA EPOXIDASE, SUBUNIT D-RELATED"/>
    <property type="match status" value="1"/>
</dbReference>
<dbReference type="Gene3D" id="3.30.300.130">
    <property type="entry name" value="Fe-S cluster assembly (FSCA)"/>
    <property type="match status" value="1"/>
</dbReference>
<keyword evidence="5" id="KW-1185">Reference proteome</keyword>
<accession>A0A5M7C260</accession>
<reference evidence="4 5" key="1">
    <citation type="submission" date="2019-09" db="EMBL/GenBank/DDBJ databases">
        <title>Draft genome sequence of the thermophilic Saccharopolyspora hirsuta VKM Ac-666T.</title>
        <authorList>
            <person name="Lobastova T.G."/>
            <person name="Fokina V."/>
            <person name="Bragin E.Y."/>
            <person name="Shtratnikova V.Y."/>
            <person name="Starodumova I.P."/>
            <person name="Tarlachkov S.V."/>
            <person name="Donova M.V."/>
        </authorList>
    </citation>
    <scope>NUCLEOTIDE SEQUENCE [LARGE SCALE GENOMIC DNA]</scope>
    <source>
        <strain evidence="4 5">VKM Ac-666</strain>
    </source>
</reference>
<feature type="region of interest" description="Disordered" evidence="1">
    <location>
        <begin position="1"/>
        <end position="191"/>
    </location>
</feature>
<comment type="caution">
    <text evidence="4">The sequence shown here is derived from an EMBL/GenBank/DDBJ whole genome shotgun (WGS) entry which is preliminary data.</text>
</comment>
<dbReference type="Proteomes" id="UP000323946">
    <property type="component" value="Unassembled WGS sequence"/>
</dbReference>
<evidence type="ECO:0000259" key="2">
    <source>
        <dbReference type="Pfam" id="PF01883"/>
    </source>
</evidence>
<feature type="compositionally biased region" description="Basic and acidic residues" evidence="1">
    <location>
        <begin position="1"/>
        <end position="10"/>
    </location>
</feature>
<gene>
    <name evidence="4" type="ORF">F1721_12885</name>
</gene>
<dbReference type="Pfam" id="PF01883">
    <property type="entry name" value="FeS_assembly_P"/>
    <property type="match status" value="1"/>
</dbReference>
<feature type="compositionally biased region" description="Low complexity" evidence="1">
    <location>
        <begin position="74"/>
        <end position="90"/>
    </location>
</feature>
<dbReference type="AlphaFoldDB" id="A0A5M7C260"/>
<evidence type="ECO:0000313" key="5">
    <source>
        <dbReference type="Proteomes" id="UP000323946"/>
    </source>
</evidence>
<protein>
    <submittedName>
        <fullName evidence="4">DUF59 domain-containing protein</fullName>
    </submittedName>
</protein>
<dbReference type="EMBL" id="VWPH01000005">
    <property type="protein sequence ID" value="KAA5834557.1"/>
    <property type="molecule type" value="Genomic_DNA"/>
</dbReference>
<evidence type="ECO:0000256" key="1">
    <source>
        <dbReference type="SAM" id="MobiDB-lite"/>
    </source>
</evidence>
<feature type="region of interest" description="Disordered" evidence="1">
    <location>
        <begin position="273"/>
        <end position="296"/>
    </location>
</feature>
<evidence type="ECO:0000313" key="4">
    <source>
        <dbReference type="EMBL" id="KAA5834557.1"/>
    </source>
</evidence>
<evidence type="ECO:0000259" key="3">
    <source>
        <dbReference type="Pfam" id="PF23451"/>
    </source>
</evidence>
<organism evidence="4 5">
    <name type="scientific">Saccharopolyspora hirsuta</name>
    <dbReference type="NCBI Taxonomy" id="1837"/>
    <lineage>
        <taxon>Bacteria</taxon>
        <taxon>Bacillati</taxon>
        <taxon>Actinomycetota</taxon>
        <taxon>Actinomycetes</taxon>
        <taxon>Pseudonocardiales</taxon>
        <taxon>Pseudonocardiaceae</taxon>
        <taxon>Saccharopolyspora</taxon>
    </lineage>
</organism>
<sequence length="462" mass="47919">MAAGEGDLRPSGRPRRPVGGEPGGHRRRRQDRPAAADRPDPDAAPPARIPDAQAGNAARPGRVALGTPRDPGRVVEPGRGPVPVLPPARRAAVRLRRAGDLAGGRLDRPGVPGPRERARRTQRGGADRGGRVLLRAQPRPVAAQRDLVPRQPVLVRRGRPGSAPGAGAGARDEPVARGRPGTAAAGGGAGSAFSALGARFRRAAGRRGDPGRPPIRFPADPRRSRRSARGASAGHRSGRPGGVRRPPGPGRGPGLVAGGLAVLAAASAAVVVSGHRGGHHRDERRPTHLRPGGDPVSNVPVERVWRAVRAVSDPEIDISLVDLGVLRSIALSQHVLRVVLFPTRTGCPGRSVMERRITEAATAVAPGVRLEFDWRPGAWTATSITASGAEDLRAAGYALPDDEGEIRCPYCDSAAVNRAADFGGSVCKRPFSCTTCGSAFDQFGAGACAADRGLRSALGARS</sequence>
<dbReference type="InterPro" id="IPR052339">
    <property type="entry name" value="Fe-S_Maturation_MIP18"/>
</dbReference>